<dbReference type="AlphaFoldDB" id="A0A8C0SKB3"/>
<dbReference type="PRINTS" id="PR00205">
    <property type="entry name" value="CADHERIN"/>
</dbReference>
<dbReference type="GO" id="GO:0005886">
    <property type="term" value="C:plasma membrane"/>
    <property type="evidence" value="ECO:0007669"/>
    <property type="project" value="UniProtKB-SubCell"/>
</dbReference>
<protein>
    <recommendedName>
        <fullName evidence="14">Cadherin-6</fullName>
    </recommendedName>
</protein>
<dbReference type="InterPro" id="IPR020894">
    <property type="entry name" value="Cadherin_CS"/>
</dbReference>
<dbReference type="GO" id="GO:0005509">
    <property type="term" value="F:calcium ion binding"/>
    <property type="evidence" value="ECO:0007669"/>
    <property type="project" value="UniProtKB-UniRule"/>
</dbReference>
<evidence type="ECO:0000256" key="5">
    <source>
        <dbReference type="ARBA" id="ARBA00022723"/>
    </source>
</evidence>
<sequence>MRTYRYFLLLFWVGQPYPTFSTPLSKRTSGFPAKKRALELSGNSKNELNRSKRSWMWNQFFLLEEYTGSDYQYVGKLHSDQDRGDGSLKYILSGDGAGDLFIINENTGDIQATKRLDREEKPVYILRAQAINRRTGRPVEPESEFIIKIHDINDNEPIFTKDVYTATVPEMSDVGTFVVQVTATDADDPTYGNSAKVVYSILQGQPYFSVESETGTYQFKTPESSPPGTPIGRIKASDADMGENAEIEYSITEGEGLDMFDVVTDQETQEGVITVKKLLDFEKKKVYTLKVEASNPHVEPRFLYLGPFKDAATVRIMVEDVDEPPVFSKLAYILQIREDAQINTTIGSVTAQDPDAARNPVKYSVDRHTDMDRIFNIDSGNGSIFTSKLLDRETLLWHNITVIATEINNPKQSSRVPLYIKVLDVNDNAPEFAEFYETFVCEKAKADQLIQTLRAIDKDDPYSGHQFSFSLAPEAASGSNFTIQDNKDNTAGILTRKNGYNRHEMSTYLLPVVISDNDYPVQSSTGTVTVRVCACDHHGNMQSCHAEALIHPTGLSTGALVAILLCIVTLLVTVVLFAALRRQRKKEPLIISKEDIRDNIVSYNDEGGGEEDTQAFDIGTLRNPAALEDGKLRRDVAPEALLPARRPPAAPDSTDVWDFLRQRLQEHDRDPTAPPYDSLATYAYEGAGSAAASLSSLESSTTDSDQSYDYLREWGPRFRKLADLYGAADGDRDS</sequence>
<evidence type="ECO:0000256" key="16">
    <source>
        <dbReference type="RuleBase" id="RU003318"/>
    </source>
</evidence>
<evidence type="ECO:0000256" key="4">
    <source>
        <dbReference type="ARBA" id="ARBA00022692"/>
    </source>
</evidence>
<dbReference type="FunFam" id="2.60.40.60:FF:000009">
    <property type="entry name" value="Cadherin 24"/>
    <property type="match status" value="1"/>
</dbReference>
<keyword evidence="7" id="KW-0677">Repeat</keyword>
<dbReference type="InterPro" id="IPR039808">
    <property type="entry name" value="Cadherin"/>
</dbReference>
<dbReference type="Pfam" id="PF01049">
    <property type="entry name" value="CADH_Y-type_LIR"/>
    <property type="match status" value="1"/>
</dbReference>
<keyword evidence="5" id="KW-0479">Metal-binding</keyword>
<name>A0A8C0SKB3_CANLF</name>
<dbReference type="FunFam" id="2.60.40.60:FF:000017">
    <property type="entry name" value="Cadherin 24"/>
    <property type="match status" value="1"/>
</dbReference>
<feature type="domain" description="Cadherin" evidence="18">
    <location>
        <begin position="213"/>
        <end position="327"/>
    </location>
</feature>
<dbReference type="FunFam" id="4.10.900.10:FF:000001">
    <property type="entry name" value="Cadherin 2"/>
    <property type="match status" value="1"/>
</dbReference>
<evidence type="ECO:0000256" key="15">
    <source>
        <dbReference type="PROSITE-ProRule" id="PRU00043"/>
    </source>
</evidence>
<evidence type="ECO:0000256" key="11">
    <source>
        <dbReference type="ARBA" id="ARBA00023136"/>
    </source>
</evidence>
<evidence type="ECO:0000256" key="8">
    <source>
        <dbReference type="ARBA" id="ARBA00022837"/>
    </source>
</evidence>
<dbReference type="GO" id="GO:0007156">
    <property type="term" value="P:homophilic cell adhesion via plasma membrane adhesion molecules"/>
    <property type="evidence" value="ECO:0007669"/>
    <property type="project" value="InterPro"/>
</dbReference>
<dbReference type="Pfam" id="PF00028">
    <property type="entry name" value="Cadherin"/>
    <property type="match status" value="5"/>
</dbReference>
<evidence type="ECO:0000256" key="14">
    <source>
        <dbReference type="ARBA" id="ARBA00041042"/>
    </source>
</evidence>
<dbReference type="PROSITE" id="PS00232">
    <property type="entry name" value="CADHERIN_1"/>
    <property type="match status" value="2"/>
</dbReference>
<feature type="domain" description="Cadherin" evidence="18">
    <location>
        <begin position="160"/>
        <end position="215"/>
    </location>
</feature>
<evidence type="ECO:0000256" key="13">
    <source>
        <dbReference type="ARBA" id="ARBA00037319"/>
    </source>
</evidence>
<keyword evidence="3" id="KW-0165">Cleavage on pair of basic residues</keyword>
<accession>A0A8C0SKB3</accession>
<evidence type="ECO:0000259" key="18">
    <source>
        <dbReference type="PROSITE" id="PS50268"/>
    </source>
</evidence>
<dbReference type="PROSITE" id="PS50268">
    <property type="entry name" value="CADHERIN_2"/>
    <property type="match status" value="5"/>
</dbReference>
<dbReference type="Ensembl" id="ENSCAFT00040026070.1">
    <property type="protein sequence ID" value="ENSCAFP00040022674.1"/>
    <property type="gene ID" value="ENSCAFG00040014016.1"/>
</dbReference>
<dbReference type="PANTHER" id="PTHR24027:SF322">
    <property type="entry name" value="CADHERIN-6"/>
    <property type="match status" value="1"/>
</dbReference>
<dbReference type="Gene3D" id="4.10.900.10">
    <property type="entry name" value="TCF3-CBD (Catenin binding domain)"/>
    <property type="match status" value="1"/>
</dbReference>
<evidence type="ECO:0000256" key="17">
    <source>
        <dbReference type="SAM" id="Phobius"/>
    </source>
</evidence>
<proteinExistence type="predicted"/>
<dbReference type="InterPro" id="IPR002126">
    <property type="entry name" value="Cadherin-like_dom"/>
</dbReference>
<evidence type="ECO:0000256" key="2">
    <source>
        <dbReference type="ARBA" id="ARBA00022475"/>
    </source>
</evidence>
<dbReference type="InterPro" id="IPR027397">
    <property type="entry name" value="Catenin-bd_sf"/>
</dbReference>
<evidence type="ECO:0000256" key="9">
    <source>
        <dbReference type="ARBA" id="ARBA00022889"/>
    </source>
</evidence>
<dbReference type="CDD" id="cd11304">
    <property type="entry name" value="Cadherin_repeat"/>
    <property type="match status" value="4"/>
</dbReference>
<dbReference type="InterPro" id="IPR000233">
    <property type="entry name" value="Cadherin_Y-type_LIR"/>
</dbReference>
<keyword evidence="12" id="KW-0325">Glycoprotein</keyword>
<feature type="domain" description="Cadherin" evidence="18">
    <location>
        <begin position="79"/>
        <end position="159"/>
    </location>
</feature>
<feature type="domain" description="Cadherin" evidence="18">
    <location>
        <begin position="432"/>
        <end position="554"/>
    </location>
</feature>
<dbReference type="FunFam" id="2.60.40.60:FF:000012">
    <property type="entry name" value="Cadherin 24"/>
    <property type="match status" value="1"/>
</dbReference>
<dbReference type="FunFam" id="2.60.40.60:FF:000014">
    <property type="entry name" value="Cadherin 8"/>
    <property type="match status" value="1"/>
</dbReference>
<dbReference type="Proteomes" id="UP000694542">
    <property type="component" value="Chromosome 4"/>
</dbReference>
<evidence type="ECO:0000313" key="19">
    <source>
        <dbReference type="Ensembl" id="ENSCAFP00040022674.1"/>
    </source>
</evidence>
<evidence type="ECO:0000256" key="3">
    <source>
        <dbReference type="ARBA" id="ARBA00022685"/>
    </source>
</evidence>
<comment type="subcellular location">
    <subcellularLocation>
        <location evidence="1 16">Cell membrane</location>
        <topology evidence="1 16">Single-pass type I membrane protein</topology>
    </subcellularLocation>
</comment>
<keyword evidence="4 16" id="KW-0812">Transmembrane</keyword>
<evidence type="ECO:0000256" key="10">
    <source>
        <dbReference type="ARBA" id="ARBA00022989"/>
    </source>
</evidence>
<keyword evidence="11 17" id="KW-0472">Membrane</keyword>
<reference evidence="19" key="1">
    <citation type="submission" date="2018-10" db="EMBL/GenBank/DDBJ databases">
        <title>De novo assembly of a Great Dane genome.</title>
        <authorList>
            <person name="Kidd J.M."/>
            <person name="Pendleton A.L."/>
            <person name="Shen F."/>
            <person name="Emery S."/>
        </authorList>
    </citation>
    <scope>NUCLEOTIDE SEQUENCE [LARGE SCALE GENOMIC DNA]</scope>
    <source>
        <strain evidence="19">Great Dane</strain>
    </source>
</reference>
<dbReference type="InterPro" id="IPR015919">
    <property type="entry name" value="Cadherin-like_sf"/>
</dbReference>
<evidence type="ECO:0000313" key="20">
    <source>
        <dbReference type="Proteomes" id="UP000694542"/>
    </source>
</evidence>
<evidence type="ECO:0000256" key="6">
    <source>
        <dbReference type="ARBA" id="ARBA00022729"/>
    </source>
</evidence>
<dbReference type="SUPFAM" id="SSF49313">
    <property type="entry name" value="Cadherin-like"/>
    <property type="match status" value="5"/>
</dbReference>
<keyword evidence="10 17" id="KW-1133">Transmembrane helix</keyword>
<reference evidence="19" key="2">
    <citation type="submission" date="2025-08" db="UniProtKB">
        <authorList>
            <consortium name="Ensembl"/>
        </authorList>
    </citation>
    <scope>IDENTIFICATION</scope>
</reference>
<dbReference type="SMART" id="SM00112">
    <property type="entry name" value="CA"/>
    <property type="match status" value="4"/>
</dbReference>
<evidence type="ECO:0000256" key="1">
    <source>
        <dbReference type="ARBA" id="ARBA00004251"/>
    </source>
</evidence>
<comment type="function">
    <text evidence="13">Cadherins are calcium-dependent cell adhesion proteins. They preferentially interact with themselves in a homophilic manner in connecting cells; cadherins may thus contribute to the sorting of heterogeneous cell types.</text>
</comment>
<keyword evidence="8 15" id="KW-0106">Calcium</keyword>
<dbReference type="PANTHER" id="PTHR24027">
    <property type="entry name" value="CADHERIN-23"/>
    <property type="match status" value="1"/>
</dbReference>
<feature type="transmembrane region" description="Helical" evidence="17">
    <location>
        <begin position="559"/>
        <end position="580"/>
    </location>
</feature>
<keyword evidence="9 16" id="KW-0130">Cell adhesion</keyword>
<dbReference type="Gene3D" id="2.60.40.60">
    <property type="entry name" value="Cadherins"/>
    <property type="match status" value="5"/>
</dbReference>
<keyword evidence="2" id="KW-1003">Cell membrane</keyword>
<feature type="domain" description="Cadherin" evidence="18">
    <location>
        <begin position="328"/>
        <end position="432"/>
    </location>
</feature>
<evidence type="ECO:0000256" key="12">
    <source>
        <dbReference type="ARBA" id="ARBA00023180"/>
    </source>
</evidence>
<organism evidence="19 20">
    <name type="scientific">Canis lupus familiaris</name>
    <name type="common">Dog</name>
    <name type="synonym">Canis familiaris</name>
    <dbReference type="NCBI Taxonomy" id="9615"/>
    <lineage>
        <taxon>Eukaryota</taxon>
        <taxon>Metazoa</taxon>
        <taxon>Chordata</taxon>
        <taxon>Craniata</taxon>
        <taxon>Vertebrata</taxon>
        <taxon>Euteleostomi</taxon>
        <taxon>Mammalia</taxon>
        <taxon>Eutheria</taxon>
        <taxon>Laurasiatheria</taxon>
        <taxon>Carnivora</taxon>
        <taxon>Caniformia</taxon>
        <taxon>Canidae</taxon>
        <taxon>Canis</taxon>
    </lineage>
</organism>
<keyword evidence="6" id="KW-0732">Signal</keyword>
<evidence type="ECO:0000256" key="7">
    <source>
        <dbReference type="ARBA" id="ARBA00022737"/>
    </source>
</evidence>